<accession>A0AAD7KFL3</accession>
<evidence type="ECO:0000256" key="1">
    <source>
        <dbReference type="SAM" id="Phobius"/>
    </source>
</evidence>
<sequence>MHPSNPAPIFTCKSGRYYTFLSTLLLLLAVTCGFCGRAIFLRRRLRRRFNSATAQGLILAPTEQGSHSLTFGARPKLFDVWLTDKQDPSPSWDDITVGRSFHPVASVLTTIFLRQPISVQPLPSLYNSDWNASVSSKLAPSSIGSVAASTSVEPLQISVLIAMPRPPTPLNESYDDHDNLPEVALGFTLSHSP</sequence>
<keyword evidence="1" id="KW-0472">Membrane</keyword>
<evidence type="ECO:0000313" key="2">
    <source>
        <dbReference type="EMBL" id="KAJ7784609.1"/>
    </source>
</evidence>
<organism evidence="2 3">
    <name type="scientific">Mycena metata</name>
    <dbReference type="NCBI Taxonomy" id="1033252"/>
    <lineage>
        <taxon>Eukaryota</taxon>
        <taxon>Fungi</taxon>
        <taxon>Dikarya</taxon>
        <taxon>Basidiomycota</taxon>
        <taxon>Agaricomycotina</taxon>
        <taxon>Agaricomycetes</taxon>
        <taxon>Agaricomycetidae</taxon>
        <taxon>Agaricales</taxon>
        <taxon>Marasmiineae</taxon>
        <taxon>Mycenaceae</taxon>
        <taxon>Mycena</taxon>
    </lineage>
</organism>
<protein>
    <submittedName>
        <fullName evidence="2">Uncharacterized protein</fullName>
    </submittedName>
</protein>
<reference evidence="2" key="1">
    <citation type="submission" date="2023-03" db="EMBL/GenBank/DDBJ databases">
        <title>Massive genome expansion in bonnet fungi (Mycena s.s.) driven by repeated elements and novel gene families across ecological guilds.</title>
        <authorList>
            <consortium name="Lawrence Berkeley National Laboratory"/>
            <person name="Harder C.B."/>
            <person name="Miyauchi S."/>
            <person name="Viragh M."/>
            <person name="Kuo A."/>
            <person name="Thoen E."/>
            <person name="Andreopoulos B."/>
            <person name="Lu D."/>
            <person name="Skrede I."/>
            <person name="Drula E."/>
            <person name="Henrissat B."/>
            <person name="Morin E."/>
            <person name="Kohler A."/>
            <person name="Barry K."/>
            <person name="LaButti K."/>
            <person name="Morin E."/>
            <person name="Salamov A."/>
            <person name="Lipzen A."/>
            <person name="Mereny Z."/>
            <person name="Hegedus B."/>
            <person name="Baldrian P."/>
            <person name="Stursova M."/>
            <person name="Weitz H."/>
            <person name="Taylor A."/>
            <person name="Grigoriev I.V."/>
            <person name="Nagy L.G."/>
            <person name="Martin F."/>
            <person name="Kauserud H."/>
        </authorList>
    </citation>
    <scope>NUCLEOTIDE SEQUENCE</scope>
    <source>
        <strain evidence="2">CBHHK182m</strain>
    </source>
</reference>
<feature type="transmembrane region" description="Helical" evidence="1">
    <location>
        <begin position="20"/>
        <end position="40"/>
    </location>
</feature>
<dbReference type="AlphaFoldDB" id="A0AAD7KFL3"/>
<keyword evidence="1" id="KW-1133">Transmembrane helix</keyword>
<comment type="caution">
    <text evidence="2">The sequence shown here is derived from an EMBL/GenBank/DDBJ whole genome shotgun (WGS) entry which is preliminary data.</text>
</comment>
<gene>
    <name evidence="2" type="ORF">B0H16DRAFT_1784316</name>
</gene>
<proteinExistence type="predicted"/>
<dbReference type="Proteomes" id="UP001215598">
    <property type="component" value="Unassembled WGS sequence"/>
</dbReference>
<keyword evidence="3" id="KW-1185">Reference proteome</keyword>
<evidence type="ECO:0000313" key="3">
    <source>
        <dbReference type="Proteomes" id="UP001215598"/>
    </source>
</evidence>
<keyword evidence="1" id="KW-0812">Transmembrane</keyword>
<dbReference type="EMBL" id="JARKIB010000002">
    <property type="protein sequence ID" value="KAJ7784609.1"/>
    <property type="molecule type" value="Genomic_DNA"/>
</dbReference>
<name>A0AAD7KFL3_9AGAR</name>